<dbReference type="InterPro" id="IPR002410">
    <property type="entry name" value="Peptidase_S33"/>
</dbReference>
<dbReference type="GeneID" id="96257043"/>
<dbReference type="PRINTS" id="PR00793">
    <property type="entry name" value="PROAMNOPTASE"/>
</dbReference>
<keyword evidence="11" id="KW-1185">Reference proteome</keyword>
<dbReference type="Proteomes" id="UP000721954">
    <property type="component" value="Unassembled WGS sequence"/>
</dbReference>
<dbReference type="PANTHER" id="PTHR43433:SF5">
    <property type="entry name" value="AB HYDROLASE-1 DOMAIN-CONTAINING PROTEIN"/>
    <property type="match status" value="1"/>
</dbReference>
<evidence type="ECO:0000256" key="1">
    <source>
        <dbReference type="ARBA" id="ARBA00001585"/>
    </source>
</evidence>
<evidence type="ECO:0000256" key="5">
    <source>
        <dbReference type="ARBA" id="ARBA00022801"/>
    </source>
</evidence>
<feature type="domain" description="AB hydrolase-1" evidence="9">
    <location>
        <begin position="24"/>
        <end position="266"/>
    </location>
</feature>
<feature type="region of interest" description="Disordered" evidence="8">
    <location>
        <begin position="289"/>
        <end position="330"/>
    </location>
</feature>
<protein>
    <recommendedName>
        <fullName evidence="4">Proline iminopeptidase</fullName>
        <ecNumber evidence="3">3.4.11.5</ecNumber>
    </recommendedName>
    <alternativeName>
        <fullName evidence="6">Prolyl aminopeptidase</fullName>
    </alternativeName>
</protein>
<dbReference type="Gene3D" id="3.40.50.1820">
    <property type="entry name" value="alpha/beta hydrolase"/>
    <property type="match status" value="1"/>
</dbReference>
<dbReference type="InterPro" id="IPR029058">
    <property type="entry name" value="AB_hydrolase_fold"/>
</dbReference>
<dbReference type="GO" id="GO:0016787">
    <property type="term" value="F:hydrolase activity"/>
    <property type="evidence" value="ECO:0007669"/>
    <property type="project" value="UniProtKB-KW"/>
</dbReference>
<dbReference type="InterPro" id="IPR005945">
    <property type="entry name" value="Pro_imino_pep"/>
</dbReference>
<evidence type="ECO:0000256" key="8">
    <source>
        <dbReference type="SAM" id="MobiDB-lite"/>
    </source>
</evidence>
<evidence type="ECO:0000313" key="10">
    <source>
        <dbReference type="EMBL" id="MBO8196779.1"/>
    </source>
</evidence>
<evidence type="ECO:0000256" key="3">
    <source>
        <dbReference type="ARBA" id="ARBA00012568"/>
    </source>
</evidence>
<evidence type="ECO:0000256" key="6">
    <source>
        <dbReference type="ARBA" id="ARBA00029605"/>
    </source>
</evidence>
<dbReference type="InterPro" id="IPR000073">
    <property type="entry name" value="AB_hydrolase_1"/>
</dbReference>
<dbReference type="InterPro" id="IPR050471">
    <property type="entry name" value="AB_hydrolase"/>
</dbReference>
<evidence type="ECO:0000256" key="2">
    <source>
        <dbReference type="ARBA" id="ARBA00010088"/>
    </source>
</evidence>
<evidence type="ECO:0000256" key="4">
    <source>
        <dbReference type="ARBA" id="ARBA00021843"/>
    </source>
</evidence>
<evidence type="ECO:0000259" key="9">
    <source>
        <dbReference type="Pfam" id="PF00561"/>
    </source>
</evidence>
<dbReference type="EC" id="3.4.11.5" evidence="3"/>
<dbReference type="NCBIfam" id="TIGR01250">
    <property type="entry name" value="pro_imino_pep_2"/>
    <property type="match status" value="1"/>
</dbReference>
<comment type="catalytic activity">
    <reaction evidence="1">
        <text>Release of N-terminal proline from a peptide.</text>
        <dbReference type="EC" id="3.4.11.5"/>
    </reaction>
</comment>
<comment type="similarity">
    <text evidence="2 7">Belongs to the peptidase S33 family.</text>
</comment>
<sequence>MREGRISVPGGKVWYRRMGGGGAPLLLVHGGPGYPSDPLFDAFAPLAQEREVVWYDQLGVGRSDPIDDISLLTVDRFLDELGAVCEALGLKRPHVYGHSWGAMLGLQYAAERAPEWTSLICANGLASVPRFEQEVRHLMAELPGDVLDRTYGRELRGETDDPDYWTAREEYMRACVPRTSSVSLDPELMSLTTFRTMIGHADYHVTGTLKDWDIFDALERIQVPTLVLGGEFDECVPAHLADIAETIPDSEHVTQPGAAHMGYLEEKPLRDAYVSLIRDYMARVEARTCPNEPARRSASAPVAGARALQRDDGSGAHRSAPVAAAETESA</sequence>
<dbReference type="RefSeq" id="WP_209208676.1">
    <property type="nucleotide sequence ID" value="NZ_JAFFZM010000001.1"/>
</dbReference>
<name>A0ABS3XN91_9ACTN</name>
<dbReference type="PIRSF" id="PIRSF005539">
    <property type="entry name" value="Pept_S33_TRI_F1"/>
    <property type="match status" value="1"/>
</dbReference>
<evidence type="ECO:0000256" key="7">
    <source>
        <dbReference type="PIRNR" id="PIRNR005539"/>
    </source>
</evidence>
<dbReference type="PRINTS" id="PR00111">
    <property type="entry name" value="ABHYDROLASE"/>
</dbReference>
<gene>
    <name evidence="10" type="ORF">JW613_00400</name>
</gene>
<reference evidence="10 11" key="1">
    <citation type="submission" date="2021-02" db="EMBL/GenBank/DDBJ databases">
        <title>Streptomyces spirodelae sp. nov., isolated from duckweed.</title>
        <authorList>
            <person name="Saimee Y."/>
            <person name="Duangmal K."/>
        </authorList>
    </citation>
    <scope>NUCLEOTIDE SEQUENCE [LARGE SCALE GENOMIC DNA]</scope>
    <source>
        <strain evidence="10 11">DSM 42105</strain>
    </source>
</reference>
<dbReference type="EMBL" id="JAFFZM010000001">
    <property type="protein sequence ID" value="MBO8196779.1"/>
    <property type="molecule type" value="Genomic_DNA"/>
</dbReference>
<accession>A0ABS3XN91</accession>
<evidence type="ECO:0000313" key="11">
    <source>
        <dbReference type="Proteomes" id="UP000721954"/>
    </source>
</evidence>
<proteinExistence type="inferred from homology"/>
<dbReference type="SUPFAM" id="SSF53474">
    <property type="entry name" value="alpha/beta-Hydrolases"/>
    <property type="match status" value="1"/>
</dbReference>
<comment type="caution">
    <text evidence="10">The sequence shown here is derived from an EMBL/GenBank/DDBJ whole genome shotgun (WGS) entry which is preliminary data.</text>
</comment>
<organism evidence="10 11">
    <name type="scientific">Streptomyces smyrnaeus</name>
    <dbReference type="NCBI Taxonomy" id="1387713"/>
    <lineage>
        <taxon>Bacteria</taxon>
        <taxon>Bacillati</taxon>
        <taxon>Actinomycetota</taxon>
        <taxon>Actinomycetes</taxon>
        <taxon>Kitasatosporales</taxon>
        <taxon>Streptomycetaceae</taxon>
        <taxon>Streptomyces</taxon>
    </lineage>
</organism>
<keyword evidence="5 7" id="KW-0378">Hydrolase</keyword>
<dbReference type="PANTHER" id="PTHR43433">
    <property type="entry name" value="HYDROLASE, ALPHA/BETA FOLD FAMILY PROTEIN"/>
    <property type="match status" value="1"/>
</dbReference>
<dbReference type="Pfam" id="PF00561">
    <property type="entry name" value="Abhydrolase_1"/>
    <property type="match status" value="1"/>
</dbReference>